<dbReference type="InterPro" id="IPR019675">
    <property type="entry name" value="DUF2550"/>
</dbReference>
<dbReference type="STRING" id="1224164.B843_05870"/>
<keyword evidence="2" id="KW-1185">Reference proteome</keyword>
<name>W5Y0V4_9CORY</name>
<evidence type="ECO:0000313" key="2">
    <source>
        <dbReference type="Proteomes" id="UP000019222"/>
    </source>
</evidence>
<dbReference type="Proteomes" id="UP000019222">
    <property type="component" value="Chromosome"/>
</dbReference>
<dbReference type="RefSeq" id="WP_025252592.1">
    <property type="nucleotide sequence ID" value="NZ_CP004353.1"/>
</dbReference>
<dbReference type="KEGG" id="cvt:B843_05870"/>
<evidence type="ECO:0000313" key="1">
    <source>
        <dbReference type="EMBL" id="AHI22559.1"/>
    </source>
</evidence>
<evidence type="ECO:0008006" key="3">
    <source>
        <dbReference type="Google" id="ProtNLM"/>
    </source>
</evidence>
<dbReference type="EMBL" id="CP004353">
    <property type="protein sequence ID" value="AHI22559.1"/>
    <property type="molecule type" value="Genomic_DNA"/>
</dbReference>
<dbReference type="Pfam" id="PF10739">
    <property type="entry name" value="DUF2550"/>
    <property type="match status" value="1"/>
</dbReference>
<accession>W5Y0V4</accession>
<dbReference type="eggNOG" id="ENOG5031H0A">
    <property type="taxonomic scope" value="Bacteria"/>
</dbReference>
<protein>
    <recommendedName>
        <fullName evidence="3">Secreted protein</fullName>
    </recommendedName>
</protein>
<proteinExistence type="predicted"/>
<dbReference type="AlphaFoldDB" id="W5Y0V4"/>
<gene>
    <name evidence="1" type="ORF">B843_05870</name>
</gene>
<organism evidence="1 2">
    <name type="scientific">Corynebacterium vitaeruminis DSM 20294</name>
    <dbReference type="NCBI Taxonomy" id="1224164"/>
    <lineage>
        <taxon>Bacteria</taxon>
        <taxon>Bacillati</taxon>
        <taxon>Actinomycetota</taxon>
        <taxon>Actinomycetes</taxon>
        <taxon>Mycobacteriales</taxon>
        <taxon>Corynebacteriaceae</taxon>
        <taxon>Corynebacterium</taxon>
    </lineage>
</organism>
<dbReference type="HOGENOM" id="CLU_122300_0_0_11"/>
<sequence>MEYVVIACGAVIALVLVLAAWRFFTLRSNGTPVILRRLPADGSHGWRHGVFRYNGDEIKYFMLRSLAPTADHVFHRTLVELRGHRDVTSREASFLSSPKALRFSYEGVDYELVCGAHAEMAFTAWVEAAPDSRMKRIDPKELRRRMRRER</sequence>
<reference evidence="1 2" key="1">
    <citation type="submission" date="2013-02" db="EMBL/GenBank/DDBJ databases">
        <title>The complete genome sequence of Corynebacterium vitaeruminis DSM 20294.</title>
        <authorList>
            <person name="Ruckert C."/>
            <person name="Albersmeier A."/>
            <person name="Kalinowski J."/>
        </authorList>
    </citation>
    <scope>NUCLEOTIDE SEQUENCE [LARGE SCALE GENOMIC DNA]</scope>
    <source>
        <strain evidence="2">ATCC 10234</strain>
    </source>
</reference>
<dbReference type="PATRIC" id="fig|1224164.3.peg.1175"/>